<dbReference type="AlphaFoldDB" id="A0A084TK42"/>
<sequence length="242" mass="28194">MKEFNNKTEREFLKILLRMDEKIEVNLGTFLSKCILNNDRLIQLDNKKISLIFNFKKENELTFIKDLSIIISLIEILKDEKLIFTHINPEILNNRLTKSATEPIPKHIKEKGWVGVTALTNDKEIQNKIQKNSTDYGKWELPTTLSSYILEYIDQFCYVRPELTEYINNGFNTPEQIRFQKTLFWTRIATVISFVGLLIAIIIPISTNNNVEKSKVNEIEKEIKEIIKDTASSKPIDTTIIK</sequence>
<reference evidence="2 3" key="1">
    <citation type="journal article" date="2014" name="Genome Announc.">
        <title>Draft Genome Sequence of the Algicidal Bacterium Mangrovimonas yunxiaonensis Strain LY01.</title>
        <authorList>
            <person name="Li Y."/>
            <person name="Zhu H."/>
            <person name="Li C."/>
            <person name="Zhang H."/>
            <person name="Chen Z."/>
            <person name="Zheng W."/>
            <person name="Xu H."/>
            <person name="Zheng T."/>
        </authorList>
    </citation>
    <scope>NUCLEOTIDE SEQUENCE [LARGE SCALE GENOMIC DNA]</scope>
    <source>
        <strain evidence="2 3">LY01</strain>
    </source>
</reference>
<protein>
    <submittedName>
        <fullName evidence="2">Uncharacterized protein</fullName>
    </submittedName>
</protein>
<keyword evidence="1" id="KW-1133">Transmembrane helix</keyword>
<evidence type="ECO:0000256" key="1">
    <source>
        <dbReference type="SAM" id="Phobius"/>
    </source>
</evidence>
<comment type="caution">
    <text evidence="2">The sequence shown here is derived from an EMBL/GenBank/DDBJ whole genome shotgun (WGS) entry which is preliminary data.</text>
</comment>
<gene>
    <name evidence="2" type="ORF">IA57_04355</name>
</gene>
<accession>A0A084TK42</accession>
<dbReference type="Proteomes" id="UP000028521">
    <property type="component" value="Unassembled WGS sequence"/>
</dbReference>
<feature type="transmembrane region" description="Helical" evidence="1">
    <location>
        <begin position="184"/>
        <end position="205"/>
    </location>
</feature>
<keyword evidence="1" id="KW-0472">Membrane</keyword>
<evidence type="ECO:0000313" key="2">
    <source>
        <dbReference type="EMBL" id="KFB01078.1"/>
    </source>
</evidence>
<name>A0A084TK42_9FLAO</name>
<dbReference type="RefSeq" id="WP_036119718.1">
    <property type="nucleotide sequence ID" value="NZ_BMET01000009.1"/>
</dbReference>
<evidence type="ECO:0000313" key="3">
    <source>
        <dbReference type="Proteomes" id="UP000028521"/>
    </source>
</evidence>
<dbReference type="EMBL" id="JPFK01000005">
    <property type="protein sequence ID" value="KFB01078.1"/>
    <property type="molecule type" value="Genomic_DNA"/>
</dbReference>
<keyword evidence="1" id="KW-0812">Transmembrane</keyword>
<reference evidence="3" key="2">
    <citation type="submission" date="2014-07" db="EMBL/GenBank/DDBJ databases">
        <title>Genome sequence of Mangrovimonas yunxiaonensis.</title>
        <authorList>
            <person name="Li Y."/>
            <person name="Zheng T."/>
        </authorList>
    </citation>
    <scope>NUCLEOTIDE SEQUENCE [LARGE SCALE GENOMIC DNA]</scope>
    <source>
        <strain evidence="3">LY01</strain>
    </source>
</reference>
<organism evidence="2 3">
    <name type="scientific">Mangrovimonas yunxiaonensis</name>
    <dbReference type="NCBI Taxonomy" id="1197477"/>
    <lineage>
        <taxon>Bacteria</taxon>
        <taxon>Pseudomonadati</taxon>
        <taxon>Bacteroidota</taxon>
        <taxon>Flavobacteriia</taxon>
        <taxon>Flavobacteriales</taxon>
        <taxon>Flavobacteriaceae</taxon>
        <taxon>Mangrovimonas</taxon>
    </lineage>
</organism>
<proteinExistence type="predicted"/>
<keyword evidence="3" id="KW-1185">Reference proteome</keyword>